<dbReference type="InterPro" id="IPR021110">
    <property type="entry name" value="DNA_rep_checkpnt_protein"/>
</dbReference>
<dbReference type="PANTHER" id="PTHR28124">
    <property type="entry name" value="DNA REPLICATION REGULATOR SLD2"/>
    <property type="match status" value="1"/>
</dbReference>
<comment type="caution">
    <text evidence="9">The sequence shown here is derived from an EMBL/GenBank/DDBJ whole genome shotgun (WGS) entry which is preliminary data.</text>
</comment>
<dbReference type="EMBL" id="JBBJBU010000011">
    <property type="protein sequence ID" value="KAK7203535.1"/>
    <property type="molecule type" value="Genomic_DNA"/>
</dbReference>
<dbReference type="Pfam" id="PF11719">
    <property type="entry name" value="Drc1-Sld2"/>
    <property type="match status" value="1"/>
</dbReference>
<feature type="compositionally biased region" description="Basic residues" evidence="8">
    <location>
        <begin position="63"/>
        <end position="73"/>
    </location>
</feature>
<feature type="compositionally biased region" description="Acidic residues" evidence="8">
    <location>
        <begin position="190"/>
        <end position="202"/>
    </location>
</feature>
<comment type="subcellular location">
    <subcellularLocation>
        <location evidence="1 7">Nucleus</location>
    </subcellularLocation>
</comment>
<evidence type="ECO:0000313" key="9">
    <source>
        <dbReference type="EMBL" id="KAK7203535.1"/>
    </source>
</evidence>
<dbReference type="GeneID" id="90040828"/>
<feature type="region of interest" description="Disordered" evidence="8">
    <location>
        <begin position="320"/>
        <end position="361"/>
    </location>
</feature>
<evidence type="ECO:0000256" key="3">
    <source>
        <dbReference type="ARBA" id="ARBA00018363"/>
    </source>
</evidence>
<dbReference type="PANTHER" id="PTHR28124:SF1">
    <property type="entry name" value="DNA REPLICATION REGULATOR SLD2"/>
    <property type="match status" value="1"/>
</dbReference>
<feature type="compositionally biased region" description="Basic and acidic residues" evidence="8">
    <location>
        <begin position="418"/>
        <end position="427"/>
    </location>
</feature>
<evidence type="ECO:0000256" key="8">
    <source>
        <dbReference type="SAM" id="MobiDB-lite"/>
    </source>
</evidence>
<feature type="compositionally biased region" description="Acidic residues" evidence="8">
    <location>
        <begin position="451"/>
        <end position="461"/>
    </location>
</feature>
<evidence type="ECO:0000256" key="1">
    <source>
        <dbReference type="ARBA" id="ARBA00004123"/>
    </source>
</evidence>
<accession>A0ABR1F108</accession>
<feature type="compositionally biased region" description="Acidic residues" evidence="8">
    <location>
        <begin position="428"/>
        <end position="444"/>
    </location>
</feature>
<feature type="compositionally biased region" description="Basic residues" evidence="8">
    <location>
        <begin position="81"/>
        <end position="90"/>
    </location>
</feature>
<evidence type="ECO:0000256" key="5">
    <source>
        <dbReference type="ARBA" id="ARBA00023242"/>
    </source>
</evidence>
<comment type="similarity">
    <text evidence="2 7">Belongs to the SLD2 family.</text>
</comment>
<dbReference type="Gene3D" id="1.10.10.1460">
    <property type="match status" value="1"/>
</dbReference>
<protein>
    <recommendedName>
        <fullName evidence="3 7">DNA replication regulator SLD2</fullName>
    </recommendedName>
</protein>
<feature type="compositionally biased region" description="Polar residues" evidence="8">
    <location>
        <begin position="499"/>
        <end position="508"/>
    </location>
</feature>
<keyword evidence="10" id="KW-1185">Reference proteome</keyword>
<feature type="compositionally biased region" description="Basic residues" evidence="8">
    <location>
        <begin position="391"/>
        <end position="406"/>
    </location>
</feature>
<dbReference type="RefSeq" id="XP_064766568.1">
    <property type="nucleotide sequence ID" value="XM_064915316.1"/>
</dbReference>
<keyword evidence="4 7" id="KW-0235">DNA replication</keyword>
<feature type="compositionally biased region" description="Basic and acidic residues" evidence="8">
    <location>
        <begin position="377"/>
        <end position="390"/>
    </location>
</feature>
<feature type="compositionally biased region" description="Low complexity" evidence="8">
    <location>
        <begin position="231"/>
        <end position="252"/>
    </location>
</feature>
<sequence length="559" mass="62447">MTDTAALEKLKLEIKDWEYSFKSANGRNPQKQDIKSNPDIDAKYKAYKQLKAELAGNTEVKPTKQHKHHHHQHEPHTPVKEHRRRHHHHDKPQSKPTHSPTKPTTTPVKQTQQYDPPYSGNSASSSDRRQRKQVTQVGPTPLAEGRALAFFDIFDLNKPPIFPAVLPTFGGSAAQTQTPTSISKKRSHDDFDDDDFDDDDDDRAILDTPTKSHSPKHRSSTKVIARTLTRTTPSKNLPSPSSSLLSTPLSSSRALQQTPTSASYFQQHHDMQRLLATPSPLKRPQSVVRGLSAILADLRRAQDEAYSEDENVLRELEMNRPDEDQLNSAPPTASAVAAKLSKGKKPSKAKTQERKGADDAVFHLGEVQEGDIEEMVKQAHERAAARDKNSRYKKAKTQKRTTRLVKMRPTLAAAAAKQVEKQKPKDDSDSEEEELDMPTEDDEEVFHNDENELDEYTDNDDDVPHPEFAPTATTTITMAADIDGIPCSDDEFDAPPSSPSSHPRTNTTSKDDPVTLYGNGNYDNDAELPPLASYGNNADDDDDDEQLPPRPDSRSPRRK</sequence>
<comment type="function">
    <text evidence="7">Has a role in the initiation of DNA replication. Required at S-phase checkpoint.</text>
</comment>
<name>A0ABR1F108_9ASCO</name>
<evidence type="ECO:0000256" key="6">
    <source>
        <dbReference type="ARBA" id="ARBA00023306"/>
    </source>
</evidence>
<proteinExistence type="inferred from homology"/>
<feature type="region of interest" description="Disordered" evidence="8">
    <location>
        <begin position="171"/>
        <end position="265"/>
    </location>
</feature>
<reference evidence="9 10" key="1">
    <citation type="submission" date="2024-03" db="EMBL/GenBank/DDBJ databases">
        <title>Genome-scale model development and genomic sequencing of the oleaginous clade Lipomyces.</title>
        <authorList>
            <consortium name="Lawrence Berkeley National Laboratory"/>
            <person name="Czajka J.J."/>
            <person name="Han Y."/>
            <person name="Kim J."/>
            <person name="Mondo S.J."/>
            <person name="Hofstad B.A."/>
            <person name="Robles A."/>
            <person name="Haridas S."/>
            <person name="Riley R."/>
            <person name="LaButti K."/>
            <person name="Pangilinan J."/>
            <person name="Andreopoulos W."/>
            <person name="Lipzen A."/>
            <person name="Yan J."/>
            <person name="Wang M."/>
            <person name="Ng V."/>
            <person name="Grigoriev I.V."/>
            <person name="Spatafora J.W."/>
            <person name="Magnuson J.K."/>
            <person name="Baker S.E."/>
            <person name="Pomraning K.R."/>
        </authorList>
    </citation>
    <scope>NUCLEOTIDE SEQUENCE [LARGE SCALE GENOMIC DNA]</scope>
    <source>
        <strain evidence="9 10">Phaff 52-87</strain>
    </source>
</reference>
<keyword evidence="6 7" id="KW-0131">Cell cycle</keyword>
<feature type="region of interest" description="Disordered" evidence="8">
    <location>
        <begin position="19"/>
        <end position="144"/>
    </location>
</feature>
<evidence type="ECO:0000256" key="2">
    <source>
        <dbReference type="ARBA" id="ARBA00007276"/>
    </source>
</evidence>
<feature type="compositionally biased region" description="Basic and acidic residues" evidence="8">
    <location>
        <begin position="350"/>
        <end position="361"/>
    </location>
</feature>
<feature type="region of interest" description="Disordered" evidence="8">
    <location>
        <begin position="377"/>
        <end position="559"/>
    </location>
</feature>
<organism evidence="9 10">
    <name type="scientific">Myxozyma melibiosi</name>
    <dbReference type="NCBI Taxonomy" id="54550"/>
    <lineage>
        <taxon>Eukaryota</taxon>
        <taxon>Fungi</taxon>
        <taxon>Dikarya</taxon>
        <taxon>Ascomycota</taxon>
        <taxon>Saccharomycotina</taxon>
        <taxon>Lipomycetes</taxon>
        <taxon>Lipomycetales</taxon>
        <taxon>Lipomycetaceae</taxon>
        <taxon>Myxozyma</taxon>
    </lineage>
</organism>
<dbReference type="Proteomes" id="UP001498771">
    <property type="component" value="Unassembled WGS sequence"/>
</dbReference>
<evidence type="ECO:0000256" key="4">
    <source>
        <dbReference type="ARBA" id="ARBA00022705"/>
    </source>
</evidence>
<feature type="compositionally biased region" description="Polar residues" evidence="8">
    <location>
        <begin position="253"/>
        <end position="265"/>
    </location>
</feature>
<gene>
    <name evidence="9" type="ORF">BZA70DRAFT_67134</name>
</gene>
<feature type="compositionally biased region" description="Basic and acidic residues" evidence="8">
    <location>
        <begin position="30"/>
        <end position="44"/>
    </location>
</feature>
<evidence type="ECO:0000313" key="10">
    <source>
        <dbReference type="Proteomes" id="UP001498771"/>
    </source>
</evidence>
<feature type="compositionally biased region" description="Polar residues" evidence="8">
    <location>
        <begin position="173"/>
        <end position="182"/>
    </location>
</feature>
<keyword evidence="5 7" id="KW-0539">Nucleus</keyword>
<evidence type="ECO:0000256" key="7">
    <source>
        <dbReference type="RuleBase" id="RU367067"/>
    </source>
</evidence>
<feature type="compositionally biased region" description="Low complexity" evidence="8">
    <location>
        <begin position="469"/>
        <end position="480"/>
    </location>
</feature>
<feature type="compositionally biased region" description="Low complexity" evidence="8">
    <location>
        <begin position="94"/>
        <end position="113"/>
    </location>
</feature>
<dbReference type="InterPro" id="IPR040203">
    <property type="entry name" value="Sld2"/>
</dbReference>